<sequence>MISIRTEADKAYISSPFNPEFVKKIHSIGSAKWHAATKEWQVPVESLEDAKQVLRDVYGTDGSENNEPKVTVKLTIDDDVDLGDIQSIDNELVMTLFGREIMSARGRDSGVKVADGVTVKGKYKSGGSMKYPTIEFGKGTEIIVYNVPESLAKKAKVKHATVEVVSEPKIDRQALLDEKKRLLKRIAEIDKLL</sequence>
<protein>
    <submittedName>
        <fullName evidence="1">HepA-related protein (HARP)</fullName>
    </submittedName>
</protein>
<proteinExistence type="predicted"/>
<dbReference type="EMBL" id="BK015156">
    <property type="protein sequence ID" value="DAD93269.1"/>
    <property type="molecule type" value="Genomic_DNA"/>
</dbReference>
<reference evidence="1" key="1">
    <citation type="journal article" date="2021" name="Proc. Natl. Acad. Sci. U.S.A.">
        <title>A Catalog of Tens of Thousands of Viruses from Human Metagenomes Reveals Hidden Associations with Chronic Diseases.</title>
        <authorList>
            <person name="Tisza M.J."/>
            <person name="Buck C.B."/>
        </authorList>
    </citation>
    <scope>NUCLEOTIDE SEQUENCE</scope>
    <source>
        <strain evidence="1">Cte0p10</strain>
    </source>
</reference>
<accession>A0A8S5NEM1</accession>
<evidence type="ECO:0000313" key="1">
    <source>
        <dbReference type="EMBL" id="DAD93269.1"/>
    </source>
</evidence>
<organism evidence="1">
    <name type="scientific">Myoviridae sp. cte0p10</name>
    <dbReference type="NCBI Taxonomy" id="2826674"/>
    <lineage>
        <taxon>Viruses</taxon>
        <taxon>Duplodnaviria</taxon>
        <taxon>Heunggongvirae</taxon>
        <taxon>Uroviricota</taxon>
        <taxon>Caudoviricetes</taxon>
    </lineage>
</organism>
<name>A0A8S5NEM1_9CAUD</name>